<evidence type="ECO:0000313" key="1">
    <source>
        <dbReference type="EMBL" id="GKT48156.1"/>
    </source>
</evidence>
<gene>
    <name evidence="1" type="ORF">ColSpa_08337</name>
</gene>
<accession>A0AA37P9J8</accession>
<proteinExistence type="predicted"/>
<organism evidence="1 2">
    <name type="scientific">Colletotrichum spaethianum</name>
    <dbReference type="NCBI Taxonomy" id="700344"/>
    <lineage>
        <taxon>Eukaryota</taxon>
        <taxon>Fungi</taxon>
        <taxon>Dikarya</taxon>
        <taxon>Ascomycota</taxon>
        <taxon>Pezizomycotina</taxon>
        <taxon>Sordariomycetes</taxon>
        <taxon>Hypocreomycetidae</taxon>
        <taxon>Glomerellales</taxon>
        <taxon>Glomerellaceae</taxon>
        <taxon>Colletotrichum</taxon>
        <taxon>Colletotrichum spaethianum species complex</taxon>
    </lineage>
</organism>
<name>A0AA37P9J8_9PEZI</name>
<dbReference type="EMBL" id="BQXU01000022">
    <property type="protein sequence ID" value="GKT48156.1"/>
    <property type="molecule type" value="Genomic_DNA"/>
</dbReference>
<dbReference type="Proteomes" id="UP001055115">
    <property type="component" value="Unassembled WGS sequence"/>
</dbReference>
<dbReference type="AlphaFoldDB" id="A0AA37P9J8"/>
<protein>
    <submittedName>
        <fullName evidence="1">Uncharacterized protein</fullName>
    </submittedName>
</protein>
<dbReference type="RefSeq" id="XP_049130506.1">
    <property type="nucleotide sequence ID" value="XM_049274549.1"/>
</dbReference>
<dbReference type="GeneID" id="73329139"/>
<comment type="caution">
    <text evidence="1">The sequence shown here is derived from an EMBL/GenBank/DDBJ whole genome shotgun (WGS) entry which is preliminary data.</text>
</comment>
<evidence type="ECO:0000313" key="2">
    <source>
        <dbReference type="Proteomes" id="UP001055115"/>
    </source>
</evidence>
<sequence length="111" mass="12482">MINTFGVATSYIVKAYPKLDIVTVMTFSSSTSETVGQNAFWAGVKAYWEGLPTWNAAGNYEYWNIFQTGPGSLIFTMLPWFAPTMTRAELKTLIAPLFARWTELEITIDLV</sequence>
<reference evidence="1 2" key="1">
    <citation type="submission" date="2022-03" db="EMBL/GenBank/DDBJ databases">
        <title>Genome data of Colletotrichum spp.</title>
        <authorList>
            <person name="Utami Y.D."/>
            <person name="Hiruma K."/>
        </authorList>
    </citation>
    <scope>NUCLEOTIDE SEQUENCE [LARGE SCALE GENOMIC DNA]</scope>
    <source>
        <strain evidence="1 2">MAFF 239500</strain>
    </source>
</reference>
<keyword evidence="2" id="KW-1185">Reference proteome</keyword>